<evidence type="ECO:0000313" key="5">
    <source>
        <dbReference type="Proteomes" id="UP001161247"/>
    </source>
</evidence>
<proteinExistence type="inferred from homology"/>
<evidence type="ECO:0000256" key="3">
    <source>
        <dbReference type="SAM" id="SignalP"/>
    </source>
</evidence>
<organism evidence="4 5">
    <name type="scientific">Oldenlandia corymbosa var. corymbosa</name>
    <dbReference type="NCBI Taxonomy" id="529605"/>
    <lineage>
        <taxon>Eukaryota</taxon>
        <taxon>Viridiplantae</taxon>
        <taxon>Streptophyta</taxon>
        <taxon>Embryophyta</taxon>
        <taxon>Tracheophyta</taxon>
        <taxon>Spermatophyta</taxon>
        <taxon>Magnoliopsida</taxon>
        <taxon>eudicotyledons</taxon>
        <taxon>Gunneridae</taxon>
        <taxon>Pentapetalae</taxon>
        <taxon>asterids</taxon>
        <taxon>lamiids</taxon>
        <taxon>Gentianales</taxon>
        <taxon>Rubiaceae</taxon>
        <taxon>Rubioideae</taxon>
        <taxon>Spermacoceae</taxon>
        <taxon>Hedyotis-Oldenlandia complex</taxon>
        <taxon>Oldenlandia</taxon>
    </lineage>
</organism>
<gene>
    <name evidence="4" type="ORF">OLC1_LOCUS17722</name>
</gene>
<dbReference type="SUPFAM" id="SSF52266">
    <property type="entry name" value="SGNH hydrolase"/>
    <property type="match status" value="1"/>
</dbReference>
<dbReference type="InterPro" id="IPR001087">
    <property type="entry name" value="GDSL"/>
</dbReference>
<dbReference type="Pfam" id="PF00657">
    <property type="entry name" value="Lipase_GDSL"/>
    <property type="match status" value="1"/>
</dbReference>
<dbReference type="PANTHER" id="PTHR22835">
    <property type="entry name" value="ZINC FINGER FYVE DOMAIN CONTAINING PROTEIN"/>
    <property type="match status" value="1"/>
</dbReference>
<evidence type="ECO:0000256" key="1">
    <source>
        <dbReference type="ARBA" id="ARBA00008668"/>
    </source>
</evidence>
<keyword evidence="5" id="KW-1185">Reference proteome</keyword>
<dbReference type="GO" id="GO:0016788">
    <property type="term" value="F:hydrolase activity, acting on ester bonds"/>
    <property type="evidence" value="ECO:0007669"/>
    <property type="project" value="InterPro"/>
</dbReference>
<feature type="chain" id="PRO_5044010148" evidence="3">
    <location>
        <begin position="24"/>
        <end position="336"/>
    </location>
</feature>
<accession>A0AAV1DQ27</accession>
<dbReference type="Gene3D" id="3.40.50.1110">
    <property type="entry name" value="SGNH hydrolase"/>
    <property type="match status" value="1"/>
</dbReference>
<dbReference type="InterPro" id="IPR036514">
    <property type="entry name" value="SGNH_hydro_sf"/>
</dbReference>
<sequence>MKFSEAAVFLVILLSFSVVIVECKKEWNDLPSSEHLGLPLLSPYLDSIGTSFRHGANFAIGGTTIQRLNESWFENGVPPFPLDIQVEHYNQFKNRTAYFYNLAKTESDRNSLNRLPRQQDFSRALYTIDIGQNDVAFGFRKRMTKKEHLATFPGVIEQFAAQIRSMYEKGARVFWIHNTGPFGCMPIATVRVQNRGLLDEHGCYKSQSDIAKRFNEDLKGAVIRLRAELKEAAITYVDMFRAKHELIIKAKELGFEDPFKICCGIHGVNYDVWCGGKGTINGTEVHAGSCRNPSKFISWDGVHYTEAANHWIASHLVNGSFSDPPVPITRACHRHI</sequence>
<keyword evidence="3" id="KW-0732">Signal</keyword>
<protein>
    <submittedName>
        <fullName evidence="4">OLC1v1009900C1</fullName>
    </submittedName>
</protein>
<dbReference type="EMBL" id="OX459123">
    <property type="protein sequence ID" value="CAI9109956.1"/>
    <property type="molecule type" value="Genomic_DNA"/>
</dbReference>
<evidence type="ECO:0000313" key="4">
    <source>
        <dbReference type="EMBL" id="CAI9109956.1"/>
    </source>
</evidence>
<dbReference type="AlphaFoldDB" id="A0AAV1DQ27"/>
<dbReference type="PANTHER" id="PTHR22835:SF669">
    <property type="entry name" value="ALPHA-L-FUCOSIDASE"/>
    <property type="match status" value="1"/>
</dbReference>
<feature type="signal peptide" evidence="3">
    <location>
        <begin position="1"/>
        <end position="23"/>
    </location>
</feature>
<evidence type="ECO:0000256" key="2">
    <source>
        <dbReference type="ARBA" id="ARBA00023180"/>
    </source>
</evidence>
<keyword evidence="2" id="KW-0325">Glycoprotein</keyword>
<name>A0AAV1DQ27_OLDCO</name>
<reference evidence="4" key="1">
    <citation type="submission" date="2023-03" db="EMBL/GenBank/DDBJ databases">
        <authorList>
            <person name="Julca I."/>
        </authorList>
    </citation>
    <scope>NUCLEOTIDE SEQUENCE</scope>
</reference>
<comment type="similarity">
    <text evidence="1">Belongs to the 'GDSL' lipolytic enzyme family.</text>
</comment>
<dbReference type="Proteomes" id="UP001161247">
    <property type="component" value="Chromosome 6"/>
</dbReference>